<dbReference type="STRING" id="634436.SAMN05216361_0300"/>
<dbReference type="OrthoDB" id="345086at2"/>
<dbReference type="SUPFAM" id="SSF51197">
    <property type="entry name" value="Clavaminate synthase-like"/>
    <property type="match status" value="1"/>
</dbReference>
<proteinExistence type="predicted"/>
<keyword evidence="2" id="KW-1185">Reference proteome</keyword>
<dbReference type="EMBL" id="FQWD01000001">
    <property type="protein sequence ID" value="SHF75681.1"/>
    <property type="molecule type" value="Genomic_DNA"/>
</dbReference>
<dbReference type="PANTHER" id="PTHR40470:SF1">
    <property type="entry name" value="PHYTANOYL-COA DIOXYGENASE FAMILY PROTEIN (AFU_ORTHOLOGUE AFUA_2G15850)"/>
    <property type="match status" value="1"/>
</dbReference>
<dbReference type="PANTHER" id="PTHR40470">
    <property type="entry name" value="PHYTANOYL-COA DIOXYGENASE FAMILY PROTEIN (AFU_ORTHOLOGUE AFUA_2G15850)"/>
    <property type="match status" value="1"/>
</dbReference>
<dbReference type="Pfam" id="PF05721">
    <property type="entry name" value="PhyH"/>
    <property type="match status" value="1"/>
</dbReference>
<accession>A0A1M5E9F7</accession>
<keyword evidence="1" id="KW-0560">Oxidoreductase</keyword>
<dbReference type="InterPro" id="IPR008775">
    <property type="entry name" value="Phytyl_CoA_dOase-like"/>
</dbReference>
<keyword evidence="1" id="KW-0223">Dioxygenase</keyword>
<dbReference type="AlphaFoldDB" id="A0A1M5E9F7"/>
<protein>
    <submittedName>
        <fullName evidence="1">Phytanoyl-CoA dioxygenase (PhyH)</fullName>
    </submittedName>
</protein>
<evidence type="ECO:0000313" key="2">
    <source>
        <dbReference type="Proteomes" id="UP000184520"/>
    </source>
</evidence>
<dbReference type="RefSeq" id="WP_073316824.1">
    <property type="nucleotide sequence ID" value="NZ_FQWD01000001.1"/>
</dbReference>
<evidence type="ECO:0000313" key="1">
    <source>
        <dbReference type="EMBL" id="SHF75681.1"/>
    </source>
</evidence>
<reference evidence="2" key="1">
    <citation type="submission" date="2016-11" db="EMBL/GenBank/DDBJ databases">
        <authorList>
            <person name="Varghese N."/>
            <person name="Submissions S."/>
        </authorList>
    </citation>
    <scope>NUCLEOTIDE SEQUENCE [LARGE SCALE GENOMIC DNA]</scope>
    <source>
        <strain evidence="2">CGMCC 1.8995</strain>
    </source>
</reference>
<dbReference type="Gene3D" id="2.60.120.620">
    <property type="entry name" value="q2cbj1_9rhob like domain"/>
    <property type="match status" value="1"/>
</dbReference>
<sequence length="263" mass="30030">MSTYDKQHKVGPDYQRQGFVVIDGFLSEQERANLLAVVNEFHQQWLDKNAEFYAERAINSAYLTASTFLNDVQRQVLFNFIGSQRVMTLAYGLLGKQPAFMNTQLFFDPANPNQKNYWHRDAQYHLSLDEQREALKGSQVLHFRFALVDEPGLEVIPASHINWDTVEELDVRMGNNGKAPHHDLPNQYRVPLKAGDLMIFSANLIHRGIYGMDRRALDVLFCDPEPDILKYANPDCLPRGKQLAAIDDPTAFTVTQNCLDTAK</sequence>
<dbReference type="GO" id="GO:0016706">
    <property type="term" value="F:2-oxoglutarate-dependent dioxygenase activity"/>
    <property type="evidence" value="ECO:0007669"/>
    <property type="project" value="UniProtKB-ARBA"/>
</dbReference>
<name>A0A1M5E9F7_9ALTE</name>
<organism evidence="1 2">
    <name type="scientific">Marisediminitalea aggregata</name>
    <dbReference type="NCBI Taxonomy" id="634436"/>
    <lineage>
        <taxon>Bacteria</taxon>
        <taxon>Pseudomonadati</taxon>
        <taxon>Pseudomonadota</taxon>
        <taxon>Gammaproteobacteria</taxon>
        <taxon>Alteromonadales</taxon>
        <taxon>Alteromonadaceae</taxon>
        <taxon>Marisediminitalea</taxon>
    </lineage>
</organism>
<dbReference type="Proteomes" id="UP000184520">
    <property type="component" value="Unassembled WGS sequence"/>
</dbReference>
<gene>
    <name evidence="1" type="ORF">SAMN05216361_0300</name>
</gene>